<accession>A0A060QES7</accession>
<reference evidence="1 2" key="2">
    <citation type="journal article" date="2014" name="PLoS ONE">
        <title>Evolution of mitochondria reconstructed from the energy metabolism of living bacteria.</title>
        <authorList>
            <person name="Degli Esposti M."/>
            <person name="Chouaia B."/>
            <person name="Comandatore F."/>
            <person name="Crotti E."/>
            <person name="Sassera D."/>
            <person name="Lievens P.M."/>
            <person name="Daffonchio D."/>
            <person name="Bandi C."/>
        </authorList>
    </citation>
    <scope>NUCLEOTIDE SEQUENCE [LARGE SCALE GENOMIC DNA]</scope>
    <source>
        <strain evidence="1 2">SF2.1</strain>
    </source>
</reference>
<dbReference type="EMBL" id="CBLX010000009">
    <property type="protein sequence ID" value="CDG39629.1"/>
    <property type="molecule type" value="Genomic_DNA"/>
</dbReference>
<organism evidence="1 2">
    <name type="scientific">Asaia bogorensis</name>
    <dbReference type="NCBI Taxonomy" id="91915"/>
    <lineage>
        <taxon>Bacteria</taxon>
        <taxon>Pseudomonadati</taxon>
        <taxon>Pseudomonadota</taxon>
        <taxon>Alphaproteobacteria</taxon>
        <taxon>Acetobacterales</taxon>
        <taxon>Acetobacteraceae</taxon>
        <taxon>Asaia</taxon>
    </lineage>
</organism>
<protein>
    <submittedName>
        <fullName evidence="1">Bacteriophage protein</fullName>
    </submittedName>
</protein>
<sequence length="124" mass="13358">MPMLDVSDLLDDPDFCQTIVVTRMQDGTDGRGEATVEKTTFEFHGVVVPITSQELLRLPDAERLSGGISLYSRFNLLAGDGALSADEIIANNKTYTVVSVDDWGAFGAGFSVARCALLALQNED</sequence>
<dbReference type="AlphaFoldDB" id="A0A060QES7"/>
<gene>
    <name evidence="1" type="ORF">ASAP_1584</name>
</gene>
<reference evidence="1 2" key="1">
    <citation type="journal article" date="2014" name="Genome Biol. Evol.">
        <title>Acetic acid bacteria genomes reveal functional traits for adaptation to life in insect guts.</title>
        <authorList>
            <person name="Chouaia B."/>
            <person name="Gaiarsa S."/>
            <person name="Crotti E."/>
            <person name="Comandatore F."/>
            <person name="Degli Esposti M."/>
            <person name="Ricci I."/>
            <person name="Alma A."/>
            <person name="Favia G."/>
            <person name="Bandi C."/>
            <person name="Daffonchio D."/>
        </authorList>
    </citation>
    <scope>NUCLEOTIDE SEQUENCE [LARGE SCALE GENOMIC DNA]</scope>
    <source>
        <strain evidence="1 2">SF2.1</strain>
    </source>
</reference>
<name>A0A060QES7_9PROT</name>
<evidence type="ECO:0000313" key="2">
    <source>
        <dbReference type="Proteomes" id="UP000027583"/>
    </source>
</evidence>
<comment type="caution">
    <text evidence="1">The sequence shown here is derived from an EMBL/GenBank/DDBJ whole genome shotgun (WGS) entry which is preliminary data.</text>
</comment>
<dbReference type="Proteomes" id="UP000027583">
    <property type="component" value="Unassembled WGS sequence"/>
</dbReference>
<evidence type="ECO:0000313" key="1">
    <source>
        <dbReference type="EMBL" id="CDG39629.1"/>
    </source>
</evidence>
<proteinExistence type="predicted"/>
<dbReference type="eggNOG" id="ENOG5032U9X">
    <property type="taxonomic scope" value="Bacteria"/>
</dbReference>